<dbReference type="AlphaFoldDB" id="A0A926ZGF7"/>
<dbReference type="SUPFAM" id="SSF53448">
    <property type="entry name" value="Nucleotide-diphospho-sugar transferases"/>
    <property type="match status" value="1"/>
</dbReference>
<organism evidence="1 2">
    <name type="scientific">Aerosakkonema funiforme FACHB-1375</name>
    <dbReference type="NCBI Taxonomy" id="2949571"/>
    <lineage>
        <taxon>Bacteria</taxon>
        <taxon>Bacillati</taxon>
        <taxon>Cyanobacteriota</taxon>
        <taxon>Cyanophyceae</taxon>
        <taxon>Oscillatoriophycideae</taxon>
        <taxon>Aerosakkonematales</taxon>
        <taxon>Aerosakkonemataceae</taxon>
        <taxon>Aerosakkonema</taxon>
    </lineage>
</organism>
<reference evidence="1" key="2">
    <citation type="submission" date="2020-08" db="EMBL/GenBank/DDBJ databases">
        <authorList>
            <person name="Chen M."/>
            <person name="Teng W."/>
            <person name="Zhao L."/>
            <person name="Hu C."/>
            <person name="Zhou Y."/>
            <person name="Han B."/>
            <person name="Song L."/>
            <person name="Shu W."/>
        </authorList>
    </citation>
    <scope>NUCLEOTIDE SEQUENCE</scope>
    <source>
        <strain evidence="1">FACHB-1375</strain>
    </source>
</reference>
<gene>
    <name evidence="1" type="ORF">H6G03_01270</name>
</gene>
<accession>A0A926ZGF7</accession>
<comment type="caution">
    <text evidence="1">The sequence shown here is derived from an EMBL/GenBank/DDBJ whole genome shotgun (WGS) entry which is preliminary data.</text>
</comment>
<dbReference type="InterPro" id="IPR029044">
    <property type="entry name" value="Nucleotide-diphossugar_trans"/>
</dbReference>
<name>A0A926ZGF7_9CYAN</name>
<keyword evidence="2" id="KW-1185">Reference proteome</keyword>
<evidence type="ECO:0000313" key="1">
    <source>
        <dbReference type="EMBL" id="MBD2179751.1"/>
    </source>
</evidence>
<reference evidence="1" key="1">
    <citation type="journal article" date="2015" name="ISME J.">
        <title>Draft Genome Sequence of Streptomyces incarnatus NRRL8089, which Produces the Nucleoside Antibiotic Sinefungin.</title>
        <authorList>
            <person name="Oshima K."/>
            <person name="Hattori M."/>
            <person name="Shimizu H."/>
            <person name="Fukuda K."/>
            <person name="Nemoto M."/>
            <person name="Inagaki K."/>
            <person name="Tamura T."/>
        </authorList>
    </citation>
    <scope>NUCLEOTIDE SEQUENCE</scope>
    <source>
        <strain evidence="1">FACHB-1375</strain>
    </source>
</reference>
<dbReference type="Proteomes" id="UP000641646">
    <property type="component" value="Unassembled WGS sequence"/>
</dbReference>
<proteinExistence type="predicted"/>
<sequence>MVLLKDPIRLINVEYRAARMQGYAFCSVYRAALPWIVKRPIAQSRKVPVKVYSFSCDRDLPEQVASIRSFVRYVGIPDQFIVVSDGTYAPDSCQLLRQISPCVDVVHMDSLVKKDLIECLRKYANIHPLGKKLSVLMSIPINQTTIYADSDILFFPGADELISLVEMGDGQPRYLLDCATALDERLLDNESEKANPVNSGFMLLNKPLDWEKPLNRLAQLQEIPNYFTEQTMVHLTMHCNKALPLDPTRFLVRRDDEFIYADKYAGKTIVLRHYINPVRHKFWLSTKI</sequence>
<dbReference type="EMBL" id="JACJPW010000002">
    <property type="protein sequence ID" value="MBD2179751.1"/>
    <property type="molecule type" value="Genomic_DNA"/>
</dbReference>
<dbReference type="RefSeq" id="WP_190461261.1">
    <property type="nucleotide sequence ID" value="NZ_JACJPW010000002.1"/>
</dbReference>
<dbReference type="Gene3D" id="3.90.550.10">
    <property type="entry name" value="Spore Coat Polysaccharide Biosynthesis Protein SpsA, Chain A"/>
    <property type="match status" value="1"/>
</dbReference>
<evidence type="ECO:0000313" key="2">
    <source>
        <dbReference type="Proteomes" id="UP000641646"/>
    </source>
</evidence>
<protein>
    <submittedName>
        <fullName evidence="1">Uncharacterized protein</fullName>
    </submittedName>
</protein>